<feature type="compositionally biased region" description="Basic and acidic residues" evidence="1">
    <location>
        <begin position="103"/>
        <end position="116"/>
    </location>
</feature>
<proteinExistence type="predicted"/>
<keyword evidence="3" id="KW-1185">Reference proteome</keyword>
<dbReference type="HOGENOM" id="CLU_103869_0_0_1"/>
<feature type="compositionally biased region" description="Basic and acidic residues" evidence="1">
    <location>
        <begin position="154"/>
        <end position="172"/>
    </location>
</feature>
<feature type="compositionally biased region" description="Basic and acidic residues" evidence="1">
    <location>
        <begin position="76"/>
        <end position="90"/>
    </location>
</feature>
<evidence type="ECO:0000313" key="3">
    <source>
        <dbReference type="Proteomes" id="UP000016935"/>
    </source>
</evidence>
<dbReference type="EMBL" id="KB908493">
    <property type="protein sequence ID" value="EOA90401.1"/>
    <property type="molecule type" value="Genomic_DNA"/>
</dbReference>
<gene>
    <name evidence="2" type="ORF">SETTUDRAFT_167269</name>
</gene>
<dbReference type="AlphaFoldDB" id="R0J0V5"/>
<sequence>MKRFRDQLESEGLAEKKVKASNKRLSIEGVKRASFTPQPQGYTPDSQAISSSTSQSPAQHAKTTQAEGAELVQHVDVTEEVNRRLQESRLRRLMQNPSTAQKRKYDAYEEAPRPEDPVGADEEGPKDSHSTGESEQTPTKRLRGSGVFEQMGSRSHEGPVRYDTERFDDRTDVKRRKFR</sequence>
<dbReference type="Proteomes" id="UP000016935">
    <property type="component" value="Unassembled WGS sequence"/>
</dbReference>
<evidence type="ECO:0000256" key="1">
    <source>
        <dbReference type="SAM" id="MobiDB-lite"/>
    </source>
</evidence>
<organism evidence="2 3">
    <name type="scientific">Exserohilum turcicum (strain 28A)</name>
    <name type="common">Northern leaf blight fungus</name>
    <name type="synonym">Setosphaeria turcica</name>
    <dbReference type="NCBI Taxonomy" id="671987"/>
    <lineage>
        <taxon>Eukaryota</taxon>
        <taxon>Fungi</taxon>
        <taxon>Dikarya</taxon>
        <taxon>Ascomycota</taxon>
        <taxon>Pezizomycotina</taxon>
        <taxon>Dothideomycetes</taxon>
        <taxon>Pleosporomycetidae</taxon>
        <taxon>Pleosporales</taxon>
        <taxon>Pleosporineae</taxon>
        <taxon>Pleosporaceae</taxon>
        <taxon>Exserohilum</taxon>
    </lineage>
</organism>
<reference evidence="2 3" key="1">
    <citation type="journal article" date="2012" name="PLoS Pathog.">
        <title>Diverse lifestyles and strategies of plant pathogenesis encoded in the genomes of eighteen Dothideomycetes fungi.</title>
        <authorList>
            <person name="Ohm R.A."/>
            <person name="Feau N."/>
            <person name="Henrissat B."/>
            <person name="Schoch C.L."/>
            <person name="Horwitz B.A."/>
            <person name="Barry K.W."/>
            <person name="Condon B.J."/>
            <person name="Copeland A.C."/>
            <person name="Dhillon B."/>
            <person name="Glaser F."/>
            <person name="Hesse C.N."/>
            <person name="Kosti I."/>
            <person name="LaButti K."/>
            <person name="Lindquist E.A."/>
            <person name="Lucas S."/>
            <person name="Salamov A.A."/>
            <person name="Bradshaw R.E."/>
            <person name="Ciuffetti L."/>
            <person name="Hamelin R.C."/>
            <person name="Kema G.H.J."/>
            <person name="Lawrence C."/>
            <person name="Scott J.A."/>
            <person name="Spatafora J.W."/>
            <person name="Turgeon B.G."/>
            <person name="de Wit P.J.G.M."/>
            <person name="Zhong S."/>
            <person name="Goodwin S.B."/>
            <person name="Grigoriev I.V."/>
        </authorList>
    </citation>
    <scope>NUCLEOTIDE SEQUENCE [LARGE SCALE GENOMIC DNA]</scope>
    <source>
        <strain evidence="3">28A</strain>
    </source>
</reference>
<feature type="region of interest" description="Disordered" evidence="1">
    <location>
        <begin position="20"/>
        <end position="179"/>
    </location>
</feature>
<dbReference type="RefSeq" id="XP_008022256.1">
    <property type="nucleotide sequence ID" value="XM_008024065.1"/>
</dbReference>
<dbReference type="GeneID" id="19400107"/>
<accession>R0J0V5</accession>
<reference evidence="2 3" key="2">
    <citation type="journal article" date="2013" name="PLoS Genet.">
        <title>Comparative genome structure, secondary metabolite, and effector coding capacity across Cochliobolus pathogens.</title>
        <authorList>
            <person name="Condon B.J."/>
            <person name="Leng Y."/>
            <person name="Wu D."/>
            <person name="Bushley K.E."/>
            <person name="Ohm R.A."/>
            <person name="Otillar R."/>
            <person name="Martin J."/>
            <person name="Schackwitz W."/>
            <person name="Grimwood J."/>
            <person name="MohdZainudin N."/>
            <person name="Xue C."/>
            <person name="Wang R."/>
            <person name="Manning V.A."/>
            <person name="Dhillon B."/>
            <person name="Tu Z.J."/>
            <person name="Steffenson B.J."/>
            <person name="Salamov A."/>
            <person name="Sun H."/>
            <person name="Lowry S."/>
            <person name="LaButti K."/>
            <person name="Han J."/>
            <person name="Copeland A."/>
            <person name="Lindquist E."/>
            <person name="Barry K."/>
            <person name="Schmutz J."/>
            <person name="Baker S.E."/>
            <person name="Ciuffetti L.M."/>
            <person name="Grigoriev I.V."/>
            <person name="Zhong S."/>
            <person name="Turgeon B.G."/>
        </authorList>
    </citation>
    <scope>NUCLEOTIDE SEQUENCE [LARGE SCALE GENOMIC DNA]</scope>
    <source>
        <strain evidence="3">28A</strain>
    </source>
</reference>
<protein>
    <submittedName>
        <fullName evidence="2">Uncharacterized protein</fullName>
    </submittedName>
</protein>
<evidence type="ECO:0000313" key="2">
    <source>
        <dbReference type="EMBL" id="EOA90401.1"/>
    </source>
</evidence>
<dbReference type="OrthoDB" id="3796480at2759"/>
<feature type="compositionally biased region" description="Basic and acidic residues" evidence="1">
    <location>
        <begin position="123"/>
        <end position="132"/>
    </location>
</feature>
<feature type="compositionally biased region" description="Low complexity" evidence="1">
    <location>
        <begin position="46"/>
        <end position="61"/>
    </location>
</feature>
<feature type="compositionally biased region" description="Polar residues" evidence="1">
    <location>
        <begin position="35"/>
        <end position="45"/>
    </location>
</feature>
<name>R0J0V5_EXST2</name>